<sequence length="352" mass="38352">MAPENAADSTPMHFLSHQDSSLLATRRLPLPTTSYPASSSPTLLVGPGVPASWESIASQSPLTEVSRPGPSPERTYIAPTASKPFSGSVPCVPVGFQPTPNPRPNPHSQDIIPPTCISTYSRFKRSSPAISDPGNPHPPFNIMDLAHASPGIVSGRISREETPWTGVTAPPENPLPENPPLPGMIPCILDLKSGLSSKAKKRKASKDSSRRYRNRKRNEMQIEQKITAQQCEIRMQSDALQRQAQEIQALQQARDFYRAECDSYREHIARLDPANQLPARPASSQQSNKAFCSSLENGRNPAGELAPVSLYQPAEILAGQPVPPTRSLGPWGRGAPRRHNVRRGSRIRSAVL</sequence>
<gene>
    <name evidence="3" type="ORF">BDV23DRAFT_155960</name>
</gene>
<feature type="coiled-coil region" evidence="1">
    <location>
        <begin position="233"/>
        <end position="267"/>
    </location>
</feature>
<evidence type="ECO:0008006" key="4">
    <source>
        <dbReference type="Google" id="ProtNLM"/>
    </source>
</evidence>
<dbReference type="AlphaFoldDB" id="A0A5N7C7M7"/>
<dbReference type="Proteomes" id="UP000326877">
    <property type="component" value="Unassembled WGS sequence"/>
</dbReference>
<accession>A0A5N7C7M7</accession>
<dbReference type="CDD" id="cd14686">
    <property type="entry name" value="bZIP"/>
    <property type="match status" value="1"/>
</dbReference>
<feature type="compositionally biased region" description="Basic residues" evidence="2">
    <location>
        <begin position="335"/>
        <end position="346"/>
    </location>
</feature>
<organism evidence="3">
    <name type="scientific">Petromyces alliaceus</name>
    <name type="common">Aspergillus alliaceus</name>
    <dbReference type="NCBI Taxonomy" id="209559"/>
    <lineage>
        <taxon>Eukaryota</taxon>
        <taxon>Fungi</taxon>
        <taxon>Dikarya</taxon>
        <taxon>Ascomycota</taxon>
        <taxon>Pezizomycotina</taxon>
        <taxon>Eurotiomycetes</taxon>
        <taxon>Eurotiomycetidae</taxon>
        <taxon>Eurotiales</taxon>
        <taxon>Aspergillaceae</taxon>
        <taxon>Aspergillus</taxon>
        <taxon>Aspergillus subgen. Circumdati</taxon>
    </lineage>
</organism>
<evidence type="ECO:0000256" key="1">
    <source>
        <dbReference type="SAM" id="Coils"/>
    </source>
</evidence>
<evidence type="ECO:0000313" key="3">
    <source>
        <dbReference type="EMBL" id="KAE8390141.1"/>
    </source>
</evidence>
<name>A0A5N7C7M7_PETAA</name>
<feature type="region of interest" description="Disordered" evidence="2">
    <location>
        <begin position="321"/>
        <end position="352"/>
    </location>
</feature>
<keyword evidence="1" id="KW-0175">Coiled coil</keyword>
<dbReference type="EMBL" id="ML735258">
    <property type="protein sequence ID" value="KAE8390141.1"/>
    <property type="molecule type" value="Genomic_DNA"/>
</dbReference>
<proteinExistence type="predicted"/>
<evidence type="ECO:0000256" key="2">
    <source>
        <dbReference type="SAM" id="MobiDB-lite"/>
    </source>
</evidence>
<feature type="region of interest" description="Disordered" evidence="2">
    <location>
        <begin position="195"/>
        <end position="216"/>
    </location>
</feature>
<protein>
    <recommendedName>
        <fullName evidence="4">BZIP domain-containing protein</fullName>
    </recommendedName>
</protein>
<reference evidence="3" key="1">
    <citation type="submission" date="2019-04" db="EMBL/GenBank/DDBJ databases">
        <title>Friends and foes A comparative genomics studyof 23 Aspergillus species from section Flavi.</title>
        <authorList>
            <consortium name="DOE Joint Genome Institute"/>
            <person name="Kjaerbolling I."/>
            <person name="Vesth T."/>
            <person name="Frisvad J.C."/>
            <person name="Nybo J.L."/>
            <person name="Theobald S."/>
            <person name="Kildgaard S."/>
            <person name="Isbrandt T."/>
            <person name="Kuo A."/>
            <person name="Sato A."/>
            <person name="Lyhne E.K."/>
            <person name="Kogle M.E."/>
            <person name="Wiebenga A."/>
            <person name="Kun R.S."/>
            <person name="Lubbers R.J."/>
            <person name="Makela M.R."/>
            <person name="Barry K."/>
            <person name="Chovatia M."/>
            <person name="Clum A."/>
            <person name="Daum C."/>
            <person name="Haridas S."/>
            <person name="He G."/>
            <person name="LaButti K."/>
            <person name="Lipzen A."/>
            <person name="Mondo S."/>
            <person name="Riley R."/>
            <person name="Salamov A."/>
            <person name="Simmons B.A."/>
            <person name="Magnuson J.K."/>
            <person name="Henrissat B."/>
            <person name="Mortensen U.H."/>
            <person name="Larsen T.O."/>
            <person name="Devries R.P."/>
            <person name="Grigoriev I.V."/>
            <person name="Machida M."/>
            <person name="Baker S.E."/>
            <person name="Andersen M.R."/>
        </authorList>
    </citation>
    <scope>NUCLEOTIDE SEQUENCE [LARGE SCALE GENOMIC DNA]</scope>
    <source>
        <strain evidence="3">IBT 14317</strain>
    </source>
</reference>
<dbReference type="OrthoDB" id="2247093at2759"/>